<accession>A0A9D4IXD1</accession>
<name>A0A9D4IXD1_DREPO</name>
<gene>
    <name evidence="1" type="ORF">DPMN_166192</name>
</gene>
<reference evidence="1" key="1">
    <citation type="journal article" date="2019" name="bioRxiv">
        <title>The Genome of the Zebra Mussel, Dreissena polymorpha: A Resource for Invasive Species Research.</title>
        <authorList>
            <person name="McCartney M.A."/>
            <person name="Auch B."/>
            <person name="Kono T."/>
            <person name="Mallez S."/>
            <person name="Zhang Y."/>
            <person name="Obille A."/>
            <person name="Becker A."/>
            <person name="Abrahante J.E."/>
            <person name="Garbe J."/>
            <person name="Badalamenti J.P."/>
            <person name="Herman A."/>
            <person name="Mangelson H."/>
            <person name="Liachko I."/>
            <person name="Sullivan S."/>
            <person name="Sone E.D."/>
            <person name="Koren S."/>
            <person name="Silverstein K.A.T."/>
            <person name="Beckman K.B."/>
            <person name="Gohl D.M."/>
        </authorList>
    </citation>
    <scope>NUCLEOTIDE SEQUENCE</scope>
    <source>
        <strain evidence="1">Duluth1</strain>
        <tissue evidence="1">Whole animal</tissue>
    </source>
</reference>
<reference evidence="1" key="2">
    <citation type="submission" date="2020-11" db="EMBL/GenBank/DDBJ databases">
        <authorList>
            <person name="McCartney M.A."/>
            <person name="Auch B."/>
            <person name="Kono T."/>
            <person name="Mallez S."/>
            <person name="Becker A."/>
            <person name="Gohl D.M."/>
            <person name="Silverstein K.A.T."/>
            <person name="Koren S."/>
            <person name="Bechman K.B."/>
            <person name="Herman A."/>
            <person name="Abrahante J.E."/>
            <person name="Garbe J."/>
        </authorList>
    </citation>
    <scope>NUCLEOTIDE SEQUENCE</scope>
    <source>
        <strain evidence="1">Duluth1</strain>
        <tissue evidence="1">Whole animal</tissue>
    </source>
</reference>
<keyword evidence="2" id="KW-1185">Reference proteome</keyword>
<dbReference type="EMBL" id="JAIWYP010000008">
    <property type="protein sequence ID" value="KAH3788062.1"/>
    <property type="molecule type" value="Genomic_DNA"/>
</dbReference>
<proteinExistence type="predicted"/>
<evidence type="ECO:0000313" key="2">
    <source>
        <dbReference type="Proteomes" id="UP000828390"/>
    </source>
</evidence>
<sequence>MTVIQSDRMQLMTLTCQTILPKLLNLHQSGRKVHLIGSRLNSCQKFPQTGFQLHSDQKVPQTGCQLHSDQKVPQTGFQLQSVQTDCFLSFVQMVQN</sequence>
<evidence type="ECO:0000313" key="1">
    <source>
        <dbReference type="EMBL" id="KAH3788062.1"/>
    </source>
</evidence>
<dbReference type="Proteomes" id="UP000828390">
    <property type="component" value="Unassembled WGS sequence"/>
</dbReference>
<protein>
    <submittedName>
        <fullName evidence="1">Uncharacterized protein</fullName>
    </submittedName>
</protein>
<dbReference type="AlphaFoldDB" id="A0A9D4IXD1"/>
<comment type="caution">
    <text evidence="1">The sequence shown here is derived from an EMBL/GenBank/DDBJ whole genome shotgun (WGS) entry which is preliminary data.</text>
</comment>
<organism evidence="1 2">
    <name type="scientific">Dreissena polymorpha</name>
    <name type="common">Zebra mussel</name>
    <name type="synonym">Mytilus polymorpha</name>
    <dbReference type="NCBI Taxonomy" id="45954"/>
    <lineage>
        <taxon>Eukaryota</taxon>
        <taxon>Metazoa</taxon>
        <taxon>Spiralia</taxon>
        <taxon>Lophotrochozoa</taxon>
        <taxon>Mollusca</taxon>
        <taxon>Bivalvia</taxon>
        <taxon>Autobranchia</taxon>
        <taxon>Heteroconchia</taxon>
        <taxon>Euheterodonta</taxon>
        <taxon>Imparidentia</taxon>
        <taxon>Neoheterodontei</taxon>
        <taxon>Myida</taxon>
        <taxon>Dreissenoidea</taxon>
        <taxon>Dreissenidae</taxon>
        <taxon>Dreissena</taxon>
    </lineage>
</organism>